<keyword evidence="4" id="KW-0689">Ribosomal protein</keyword>
<dbReference type="GO" id="GO:0022627">
    <property type="term" value="C:cytosolic small ribosomal subunit"/>
    <property type="evidence" value="ECO:0007669"/>
    <property type="project" value="TreeGrafter"/>
</dbReference>
<evidence type="ECO:0000256" key="3">
    <source>
        <dbReference type="ARBA" id="ARBA00022884"/>
    </source>
</evidence>
<dbReference type="InterPro" id="IPR014721">
    <property type="entry name" value="Ribsml_uS5_D2-typ_fold_subgr"/>
</dbReference>
<dbReference type="PANTHER" id="PTHR13718">
    <property type="entry name" value="RIBOSOMAL S SUBUNIT"/>
    <property type="match status" value="1"/>
</dbReference>
<dbReference type="InterPro" id="IPR013810">
    <property type="entry name" value="Ribosomal_uS5_N"/>
</dbReference>
<dbReference type="HAMAP" id="MF_01307_A">
    <property type="entry name" value="Ribosomal_uS5_A"/>
    <property type="match status" value="1"/>
</dbReference>
<dbReference type="Gene3D" id="3.30.230.10">
    <property type="match status" value="1"/>
</dbReference>
<reference evidence="8" key="1">
    <citation type="journal article" date="2014" name="Front. Microbiol.">
        <title>High frequency of phylogenetically diverse reductive dehalogenase-homologous genes in deep subseafloor sedimentary metagenomes.</title>
        <authorList>
            <person name="Kawai M."/>
            <person name="Futagami T."/>
            <person name="Toyoda A."/>
            <person name="Takaki Y."/>
            <person name="Nishi S."/>
            <person name="Hori S."/>
            <person name="Arai W."/>
            <person name="Tsubouchi T."/>
            <person name="Morono Y."/>
            <person name="Uchiyama I."/>
            <person name="Ito T."/>
            <person name="Fujiyama A."/>
            <person name="Inagaki F."/>
            <person name="Takami H."/>
        </authorList>
    </citation>
    <scope>NUCLEOTIDE SEQUENCE</scope>
    <source>
        <strain evidence="8">Expedition CK06-06</strain>
    </source>
</reference>
<dbReference type="EMBL" id="BARS01001178">
    <property type="protein sequence ID" value="GAF85755.1"/>
    <property type="molecule type" value="Genomic_DNA"/>
</dbReference>
<dbReference type="AlphaFoldDB" id="X0UB84"/>
<gene>
    <name evidence="8" type="ORF">S01H1_02449</name>
</gene>
<dbReference type="InterPro" id="IPR005711">
    <property type="entry name" value="Ribosomal_uS5_euk/arc"/>
</dbReference>
<sequence length="201" mass="21943">MSDRRRRPRADPLENWVPKTQLGRMVFEGQISSIYEVFEEGYRIKEVEIIDVLLPDLRDDVLDINLVQKQTDAGERSSFRAIVAVGNGDGLIGLGLGKARRVRNAIEKGIRNAKLNVYPIRRGCGSWECDCGEPHTLPFKVKGKSGSVVITLIPGAKGLGLVAGDTAKRILALAGVKDCWTKCIGATKTTSSFSQATFDAL</sequence>
<evidence type="ECO:0000256" key="6">
    <source>
        <dbReference type="ARBA" id="ARBA00035255"/>
    </source>
</evidence>
<evidence type="ECO:0000313" key="8">
    <source>
        <dbReference type="EMBL" id="GAF85755.1"/>
    </source>
</evidence>
<comment type="similarity">
    <text evidence="1">Belongs to the universal ribosomal protein uS5 family.</text>
</comment>
<dbReference type="GO" id="GO:0006412">
    <property type="term" value="P:translation"/>
    <property type="evidence" value="ECO:0007669"/>
    <property type="project" value="InterPro"/>
</dbReference>
<comment type="caution">
    <text evidence="8">The sequence shown here is derived from an EMBL/GenBank/DDBJ whole genome shotgun (WGS) entry which is preliminary data.</text>
</comment>
<dbReference type="Pfam" id="PF03719">
    <property type="entry name" value="Ribosomal_S5_C"/>
    <property type="match status" value="1"/>
</dbReference>
<feature type="non-terminal residue" evidence="8">
    <location>
        <position position="201"/>
    </location>
</feature>
<dbReference type="SUPFAM" id="SSF54768">
    <property type="entry name" value="dsRNA-binding domain-like"/>
    <property type="match status" value="1"/>
</dbReference>
<dbReference type="FunFam" id="3.30.160.20:FF:000002">
    <property type="entry name" value="40S ribosomal protein S2"/>
    <property type="match status" value="1"/>
</dbReference>
<evidence type="ECO:0000256" key="5">
    <source>
        <dbReference type="ARBA" id="ARBA00023274"/>
    </source>
</evidence>
<evidence type="ECO:0000256" key="1">
    <source>
        <dbReference type="ARBA" id="ARBA00008945"/>
    </source>
</evidence>
<keyword evidence="3" id="KW-0694">RNA-binding</keyword>
<protein>
    <recommendedName>
        <fullName evidence="6">Small ribosomal subunit protein uS5</fullName>
    </recommendedName>
</protein>
<organism evidence="8">
    <name type="scientific">marine sediment metagenome</name>
    <dbReference type="NCBI Taxonomy" id="412755"/>
    <lineage>
        <taxon>unclassified sequences</taxon>
        <taxon>metagenomes</taxon>
        <taxon>ecological metagenomes</taxon>
    </lineage>
</organism>
<name>X0UB84_9ZZZZ</name>
<keyword evidence="2" id="KW-0699">rRNA-binding</keyword>
<dbReference type="Pfam" id="PF00333">
    <property type="entry name" value="Ribosomal_S5"/>
    <property type="match status" value="1"/>
</dbReference>
<evidence type="ECO:0000256" key="2">
    <source>
        <dbReference type="ARBA" id="ARBA00022730"/>
    </source>
</evidence>
<dbReference type="InterPro" id="IPR047866">
    <property type="entry name" value="Ribosomal_uS5_arc"/>
</dbReference>
<dbReference type="NCBIfam" id="NF003125">
    <property type="entry name" value="PRK04044.1"/>
    <property type="match status" value="1"/>
</dbReference>
<dbReference type="FunFam" id="3.30.230.10:FF:000004">
    <property type="entry name" value="40S ribosomal protein S2"/>
    <property type="match status" value="1"/>
</dbReference>
<dbReference type="InterPro" id="IPR020568">
    <property type="entry name" value="Ribosomal_Su5_D2-typ_SF"/>
</dbReference>
<feature type="domain" description="S5 DRBM" evidence="7">
    <location>
        <begin position="57"/>
        <end position="120"/>
    </location>
</feature>
<dbReference type="Gene3D" id="3.30.160.20">
    <property type="match status" value="1"/>
</dbReference>
<dbReference type="GO" id="GO:0019843">
    <property type="term" value="F:rRNA binding"/>
    <property type="evidence" value="ECO:0007669"/>
    <property type="project" value="UniProtKB-KW"/>
</dbReference>
<dbReference type="PANTHER" id="PTHR13718:SF4">
    <property type="entry name" value="40S RIBOSOMAL PROTEIN S2"/>
    <property type="match status" value="1"/>
</dbReference>
<accession>X0UB84</accession>
<dbReference type="InterPro" id="IPR000851">
    <property type="entry name" value="Ribosomal_uS5"/>
</dbReference>
<evidence type="ECO:0000259" key="7">
    <source>
        <dbReference type="PROSITE" id="PS50881"/>
    </source>
</evidence>
<proteinExistence type="inferred from homology"/>
<keyword evidence="5" id="KW-0687">Ribonucleoprotein</keyword>
<dbReference type="PROSITE" id="PS50881">
    <property type="entry name" value="S5_DSRBD"/>
    <property type="match status" value="1"/>
</dbReference>
<evidence type="ECO:0000256" key="4">
    <source>
        <dbReference type="ARBA" id="ARBA00022980"/>
    </source>
</evidence>
<dbReference type="NCBIfam" id="TIGR01020">
    <property type="entry name" value="uS5_euk_arch"/>
    <property type="match status" value="1"/>
</dbReference>
<dbReference type="SUPFAM" id="SSF54211">
    <property type="entry name" value="Ribosomal protein S5 domain 2-like"/>
    <property type="match status" value="1"/>
</dbReference>
<dbReference type="InterPro" id="IPR005324">
    <property type="entry name" value="Ribosomal_uS5_C"/>
</dbReference>
<dbReference type="GO" id="GO:0003735">
    <property type="term" value="F:structural constituent of ribosome"/>
    <property type="evidence" value="ECO:0007669"/>
    <property type="project" value="InterPro"/>
</dbReference>